<comment type="function">
    <text evidence="8">SbcCD cleaves DNA hairpin structures. These structures can inhibit DNA replication and are intermediates in certain DNA recombination reactions. The complex acts as a 3'-&gt;5' double strand exonuclease that can open hairpins. It also has a 5' single-strand endonuclease activity.</text>
</comment>
<dbReference type="Pfam" id="PF12320">
    <property type="entry name" value="SbcD_C"/>
    <property type="match status" value="1"/>
</dbReference>
<dbReference type="Gene3D" id="3.60.21.10">
    <property type="match status" value="1"/>
</dbReference>
<accession>A0ABQ6RAH8</accession>
<comment type="subunit">
    <text evidence="2 8">Heterodimer of SbcC and SbcD.</text>
</comment>
<evidence type="ECO:0000256" key="3">
    <source>
        <dbReference type="ARBA" id="ARBA00013365"/>
    </source>
</evidence>
<dbReference type="InterPro" id="IPR041796">
    <property type="entry name" value="Mre11_N"/>
</dbReference>
<comment type="similarity">
    <text evidence="1 8">Belongs to the SbcD family.</text>
</comment>
<gene>
    <name evidence="8" type="primary">sbcD</name>
    <name evidence="11" type="ORF">ERX35_004710</name>
</gene>
<evidence type="ECO:0000256" key="7">
    <source>
        <dbReference type="ARBA" id="ARBA00023172"/>
    </source>
</evidence>
<evidence type="ECO:0000256" key="5">
    <source>
        <dbReference type="ARBA" id="ARBA00022801"/>
    </source>
</evidence>
<proteinExistence type="inferred from homology"/>
<keyword evidence="8" id="KW-0235">DNA replication</keyword>
<dbReference type="Proteomes" id="UP000295735">
    <property type="component" value="Unassembled WGS sequence"/>
</dbReference>
<evidence type="ECO:0000256" key="6">
    <source>
        <dbReference type="ARBA" id="ARBA00022839"/>
    </source>
</evidence>
<dbReference type="GO" id="GO:0004527">
    <property type="term" value="F:exonuclease activity"/>
    <property type="evidence" value="ECO:0007669"/>
    <property type="project" value="UniProtKB-KW"/>
</dbReference>
<evidence type="ECO:0000313" key="12">
    <source>
        <dbReference type="Proteomes" id="UP000295735"/>
    </source>
</evidence>
<reference evidence="11 12" key="1">
    <citation type="submission" date="2019-09" db="EMBL/GenBank/DDBJ databases">
        <authorList>
            <person name="Mazhar S."/>
            <person name="Altermann E."/>
            <person name="Hill C."/>
            <person name="Mcauliffe O."/>
        </authorList>
    </citation>
    <scope>NUCLEOTIDE SEQUENCE [LARGE SCALE GENOMIC DNA]</scope>
    <source>
        <strain evidence="11 12">ATCC 51831</strain>
    </source>
</reference>
<evidence type="ECO:0000256" key="4">
    <source>
        <dbReference type="ARBA" id="ARBA00022722"/>
    </source>
</evidence>
<dbReference type="InterPro" id="IPR004593">
    <property type="entry name" value="SbcD"/>
</dbReference>
<protein>
    <recommendedName>
        <fullName evidence="3 8">Nuclease SbcCD subunit D</fullName>
    </recommendedName>
</protein>
<keyword evidence="8" id="KW-0255">Endonuclease</keyword>
<keyword evidence="12" id="KW-1185">Reference proteome</keyword>
<evidence type="ECO:0000256" key="8">
    <source>
        <dbReference type="RuleBase" id="RU363069"/>
    </source>
</evidence>
<feature type="domain" description="Nuclease SbcCD subunit D C-terminal" evidence="10">
    <location>
        <begin position="279"/>
        <end position="363"/>
    </location>
</feature>
<comment type="caution">
    <text evidence="11">The sequence shown here is derived from an EMBL/GenBank/DDBJ whole genome shotgun (WGS) entry which is preliminary data.</text>
</comment>
<name>A0ABQ6RAH8_9STAP</name>
<organism evidence="11 12">
    <name type="scientific">Macrococcus equipercicus</name>
    <dbReference type="NCBI Taxonomy" id="69967"/>
    <lineage>
        <taxon>Bacteria</taxon>
        <taxon>Bacillati</taxon>
        <taxon>Bacillota</taxon>
        <taxon>Bacilli</taxon>
        <taxon>Bacillales</taxon>
        <taxon>Staphylococcaceae</taxon>
        <taxon>Macrococcus</taxon>
    </lineage>
</organism>
<dbReference type="InterPro" id="IPR050535">
    <property type="entry name" value="DNA_Repair-Maintenance_Comp"/>
</dbReference>
<keyword evidence="7 8" id="KW-0233">DNA recombination</keyword>
<dbReference type="CDD" id="cd00840">
    <property type="entry name" value="MPP_Mre11_N"/>
    <property type="match status" value="1"/>
</dbReference>
<keyword evidence="4 8" id="KW-0540">Nuclease</keyword>
<dbReference type="InterPro" id="IPR004843">
    <property type="entry name" value="Calcineurin-like_PHP"/>
</dbReference>
<dbReference type="InterPro" id="IPR029052">
    <property type="entry name" value="Metallo-depent_PP-like"/>
</dbReference>
<dbReference type="SUPFAM" id="SSF56300">
    <property type="entry name" value="Metallo-dependent phosphatases"/>
    <property type="match status" value="1"/>
</dbReference>
<sequence>MSDSSGMLFVYNADEVMTMKLMHIGDLHIGRTLNQHSLLEDQSYILGRIIEEIDRLHIELLIIAGDIYDRSLPSKEAVLVFEQFIRAVNIDRNIPVLAVSGNHDGAERLGYGKEWFKTHGFHISTAIADSFEPVVYDDIHFYLIPYIEPVEARFYFEDDTITSHGAAYSAVISRIEAQLDMTKTNIAVSHLFIKGGDESDSERPLSLGAVEYVPKELFNHFDYVALGHLHHPFAVNSATISYSGSLLKYSFSEADQPKGFRMIDTDDGITNTFIPLKPMRDVKVLEGSFDDFYQQPAAVHQEDYLKMILSDMRHVNDPMTKLKQVYPYLLELRHADEVKVQETAAVKIIEQSDADIMNLFAAALTAEPLTKGQLTIINRLHGGGDKHETD</sequence>
<evidence type="ECO:0000313" key="11">
    <source>
        <dbReference type="EMBL" id="KAA1040297.1"/>
    </source>
</evidence>
<evidence type="ECO:0000259" key="9">
    <source>
        <dbReference type="Pfam" id="PF00149"/>
    </source>
</evidence>
<dbReference type="Pfam" id="PF00149">
    <property type="entry name" value="Metallophos"/>
    <property type="match status" value="1"/>
</dbReference>
<dbReference type="PANTHER" id="PTHR30337:SF0">
    <property type="entry name" value="NUCLEASE SBCCD SUBUNIT D"/>
    <property type="match status" value="1"/>
</dbReference>
<dbReference type="InterPro" id="IPR026843">
    <property type="entry name" value="SbcD_C"/>
</dbReference>
<dbReference type="NCBIfam" id="TIGR00619">
    <property type="entry name" value="sbcd"/>
    <property type="match status" value="1"/>
</dbReference>
<dbReference type="EMBL" id="SCWC02000002">
    <property type="protein sequence ID" value="KAA1040297.1"/>
    <property type="molecule type" value="Genomic_DNA"/>
</dbReference>
<keyword evidence="6 8" id="KW-0269">Exonuclease</keyword>
<feature type="domain" description="Calcineurin-like phosphoesterase" evidence="9">
    <location>
        <begin position="19"/>
        <end position="232"/>
    </location>
</feature>
<evidence type="ECO:0000259" key="10">
    <source>
        <dbReference type="Pfam" id="PF12320"/>
    </source>
</evidence>
<dbReference type="PANTHER" id="PTHR30337">
    <property type="entry name" value="COMPONENT OF ATP-DEPENDENT DSDNA EXONUCLEASE"/>
    <property type="match status" value="1"/>
</dbReference>
<evidence type="ECO:0000256" key="2">
    <source>
        <dbReference type="ARBA" id="ARBA00011322"/>
    </source>
</evidence>
<keyword evidence="5 8" id="KW-0378">Hydrolase</keyword>
<evidence type="ECO:0000256" key="1">
    <source>
        <dbReference type="ARBA" id="ARBA00010555"/>
    </source>
</evidence>